<keyword evidence="3" id="KW-1133">Transmembrane helix</keyword>
<evidence type="ECO:0000256" key="2">
    <source>
        <dbReference type="SAM" id="MobiDB-lite"/>
    </source>
</evidence>
<dbReference type="InterPro" id="IPR003959">
    <property type="entry name" value="ATPase_AAA_core"/>
</dbReference>
<dbReference type="InterPro" id="IPR050747">
    <property type="entry name" value="Mitochondrial_chaperone_BCS1"/>
</dbReference>
<reference evidence="5" key="1">
    <citation type="journal article" date="2014" name="Genome Announc.">
        <title>De novo whole-genome sequence and genome annotation of Lichtheimia ramosa.</title>
        <authorList>
            <person name="Linde J."/>
            <person name="Schwartze V."/>
            <person name="Binder U."/>
            <person name="Lass-Florl C."/>
            <person name="Voigt K."/>
            <person name="Horn F."/>
        </authorList>
    </citation>
    <scope>NUCLEOTIDE SEQUENCE</scope>
    <source>
        <strain evidence="5">JMRC FSU:6197</strain>
    </source>
</reference>
<keyword evidence="3" id="KW-0812">Transmembrane</keyword>
<dbReference type="InterPro" id="IPR003593">
    <property type="entry name" value="AAA+_ATPase"/>
</dbReference>
<accession>A0A077WMA4</accession>
<dbReference type="EMBL" id="LK023325">
    <property type="protein sequence ID" value="CDS08500.1"/>
    <property type="molecule type" value="Genomic_DNA"/>
</dbReference>
<feature type="compositionally biased region" description="Low complexity" evidence="2">
    <location>
        <begin position="187"/>
        <end position="211"/>
    </location>
</feature>
<dbReference type="AlphaFoldDB" id="A0A077WMA4"/>
<sequence length="522" mass="58790">MSFDLGPISHSNINDVWSEALAPIIRTFSFSQLETVLYAFLPTRIEQHVPKTGIYAVDTFVITASVTLILTVAKLTLLLLTTIMTRLKQKRNAELANQGYLTITVEPVVAQDDYHITSNVYHQALSRLVSQGIQSKATGSYTLKPNFELDHAPTEPPKFDMIPHPGQACTVQHGECTFEIMFQEQRPSSANTADSKSSSTTSTSSPSQPSPIQIAMKGCREQGATISVLSTFLERVAHDYITYNEQVKRSQERRSRYNYSASGKWIRICPLHAMQNGLHTVALRSESETMLKKDIGTFVRNKDFYKRIGAPYTRGYLFHGRPGTGKTSLVFAMASALNRDLYFMNLGYVDSDSELFQAFATVPPNSIIVFEDVDTMTDVLHKRKVSAQASESATDRAPRFNLSTFLSILDGHVLEEGIIFIMTTNHPEVLDPAVTRPGRMDIHLDLSYSTHYQIRRMYGIVHQDCDRNSSLDDVYPDLEDEIPEYLVPPSEIMQVMVACRENIQEIPAKLRELVRRYKLIDA</sequence>
<keyword evidence="3" id="KW-0472">Membrane</keyword>
<dbReference type="SUPFAM" id="SSF52540">
    <property type="entry name" value="P-loop containing nucleoside triphosphate hydrolases"/>
    <property type="match status" value="1"/>
</dbReference>
<feature type="domain" description="AAA+ ATPase" evidence="4">
    <location>
        <begin position="312"/>
        <end position="450"/>
    </location>
</feature>
<proteinExistence type="inferred from homology"/>
<evidence type="ECO:0000259" key="4">
    <source>
        <dbReference type="SMART" id="SM00382"/>
    </source>
</evidence>
<dbReference type="OrthoDB" id="10251412at2759"/>
<dbReference type="SMART" id="SM00382">
    <property type="entry name" value="AAA"/>
    <property type="match status" value="1"/>
</dbReference>
<dbReference type="Gene3D" id="3.40.50.300">
    <property type="entry name" value="P-loop containing nucleotide triphosphate hydrolases"/>
    <property type="match status" value="1"/>
</dbReference>
<feature type="transmembrane region" description="Helical" evidence="3">
    <location>
        <begin position="60"/>
        <end position="81"/>
    </location>
</feature>
<dbReference type="InterPro" id="IPR027417">
    <property type="entry name" value="P-loop_NTPase"/>
</dbReference>
<evidence type="ECO:0000256" key="3">
    <source>
        <dbReference type="SAM" id="Phobius"/>
    </source>
</evidence>
<dbReference type="GO" id="GO:0005524">
    <property type="term" value="F:ATP binding"/>
    <property type="evidence" value="ECO:0007669"/>
    <property type="project" value="InterPro"/>
</dbReference>
<evidence type="ECO:0000256" key="1">
    <source>
        <dbReference type="ARBA" id="ARBA00007448"/>
    </source>
</evidence>
<feature type="region of interest" description="Disordered" evidence="2">
    <location>
        <begin position="185"/>
        <end position="212"/>
    </location>
</feature>
<name>A0A077WMA4_9FUNG</name>
<dbReference type="Pfam" id="PF00004">
    <property type="entry name" value="AAA"/>
    <property type="match status" value="1"/>
</dbReference>
<dbReference type="PANTHER" id="PTHR23070">
    <property type="entry name" value="BCS1 AAA-TYPE ATPASE"/>
    <property type="match status" value="1"/>
</dbReference>
<comment type="similarity">
    <text evidence="1">Belongs to the AAA ATPase family. BCS1 subfamily.</text>
</comment>
<protein>
    <recommendedName>
        <fullName evidence="4">AAA+ ATPase domain-containing protein</fullName>
    </recommendedName>
</protein>
<dbReference type="GO" id="GO:0016887">
    <property type="term" value="F:ATP hydrolysis activity"/>
    <property type="evidence" value="ECO:0007669"/>
    <property type="project" value="InterPro"/>
</dbReference>
<organism evidence="5">
    <name type="scientific">Lichtheimia ramosa</name>
    <dbReference type="NCBI Taxonomy" id="688394"/>
    <lineage>
        <taxon>Eukaryota</taxon>
        <taxon>Fungi</taxon>
        <taxon>Fungi incertae sedis</taxon>
        <taxon>Mucoromycota</taxon>
        <taxon>Mucoromycotina</taxon>
        <taxon>Mucoromycetes</taxon>
        <taxon>Mucorales</taxon>
        <taxon>Lichtheimiaceae</taxon>
        <taxon>Lichtheimia</taxon>
    </lineage>
</organism>
<evidence type="ECO:0000313" key="5">
    <source>
        <dbReference type="EMBL" id="CDS08500.1"/>
    </source>
</evidence>
<gene>
    <name evidence="5" type="ORF">LRAMOSA09861</name>
</gene>